<gene>
    <name evidence="1" type="ORF">WKI299_LOCUS20977</name>
</gene>
<sequence>MLINDNSMVSTHLVTEEPVLRENIRKTPKINSSQTKTLIRRMKQRNKLATLKFMIQKQQRSKKKITEAKTVEEKLDVNITKASQEINLPDNIALNLKINFNVAQEIDTITLHYYQRHKLEITKETTFITSNSTVNELGLLIEAVNFIEKYNEEPQRILESNK</sequence>
<proteinExistence type="predicted"/>
<accession>A0A816U4I9</accession>
<dbReference type="EMBL" id="CAJNRF010008784">
    <property type="protein sequence ID" value="CAF2104536.1"/>
    <property type="molecule type" value="Genomic_DNA"/>
</dbReference>
<dbReference type="Proteomes" id="UP000663856">
    <property type="component" value="Unassembled WGS sequence"/>
</dbReference>
<comment type="caution">
    <text evidence="1">The sequence shown here is derived from an EMBL/GenBank/DDBJ whole genome shotgun (WGS) entry which is preliminary data.</text>
</comment>
<name>A0A816U4I9_9BILA</name>
<organism evidence="1 2">
    <name type="scientific">Rotaria magnacalcarata</name>
    <dbReference type="NCBI Taxonomy" id="392030"/>
    <lineage>
        <taxon>Eukaryota</taxon>
        <taxon>Metazoa</taxon>
        <taxon>Spiralia</taxon>
        <taxon>Gnathifera</taxon>
        <taxon>Rotifera</taxon>
        <taxon>Eurotatoria</taxon>
        <taxon>Bdelloidea</taxon>
        <taxon>Philodinida</taxon>
        <taxon>Philodinidae</taxon>
        <taxon>Rotaria</taxon>
    </lineage>
</organism>
<evidence type="ECO:0000313" key="1">
    <source>
        <dbReference type="EMBL" id="CAF2104536.1"/>
    </source>
</evidence>
<reference evidence="1" key="1">
    <citation type="submission" date="2021-02" db="EMBL/GenBank/DDBJ databases">
        <authorList>
            <person name="Nowell W R."/>
        </authorList>
    </citation>
    <scope>NUCLEOTIDE SEQUENCE</scope>
</reference>
<dbReference type="AlphaFoldDB" id="A0A816U4I9"/>
<protein>
    <submittedName>
        <fullName evidence="1">Uncharacterized protein</fullName>
    </submittedName>
</protein>
<evidence type="ECO:0000313" key="2">
    <source>
        <dbReference type="Proteomes" id="UP000663856"/>
    </source>
</evidence>